<sequence length="212" mass="24160">METCIYSGKCPTGMGASWHTALESMKCIGYTKRDKVLAYQATFYPNSSYTTTLTQYLPISKTGNSLSKGLQQMIIEKEIEQETYRQFREKVLKTSKVKTGDRRRLTKARVIDTEEATKAAGKLKQQKKTTTKGMERPFYSTRSSIGALRREDGWYSEGEGDLEVESRGFARIVINDEGREEVRRASRIAEMVANIDRVFEEHGRSFGPWVAK</sequence>
<comment type="caution">
    <text evidence="1">The sequence shown here is derived from an EMBL/GenBank/DDBJ whole genome shotgun (WGS) entry which is preliminary data.</text>
</comment>
<evidence type="ECO:0000313" key="2">
    <source>
        <dbReference type="Proteomes" id="UP000244722"/>
    </source>
</evidence>
<accession>A0A2T6Z9P3</accession>
<evidence type="ECO:0000313" key="1">
    <source>
        <dbReference type="EMBL" id="PUU72195.1"/>
    </source>
</evidence>
<gene>
    <name evidence="1" type="ORF">B9Z19DRAFT_1138786</name>
</gene>
<dbReference type="Proteomes" id="UP000244722">
    <property type="component" value="Unassembled WGS sequence"/>
</dbReference>
<keyword evidence="2" id="KW-1185">Reference proteome</keyword>
<name>A0A2T6Z9P3_TUBBO</name>
<dbReference type="AlphaFoldDB" id="A0A2T6Z9P3"/>
<organism evidence="1 2">
    <name type="scientific">Tuber borchii</name>
    <name type="common">White truffle</name>
    <dbReference type="NCBI Taxonomy" id="42251"/>
    <lineage>
        <taxon>Eukaryota</taxon>
        <taxon>Fungi</taxon>
        <taxon>Dikarya</taxon>
        <taxon>Ascomycota</taxon>
        <taxon>Pezizomycotina</taxon>
        <taxon>Pezizomycetes</taxon>
        <taxon>Pezizales</taxon>
        <taxon>Tuberaceae</taxon>
        <taxon>Tuber</taxon>
    </lineage>
</organism>
<reference evidence="1 2" key="1">
    <citation type="submission" date="2017-04" db="EMBL/GenBank/DDBJ databases">
        <title>Draft genome sequence of Tuber borchii Vittad., a whitish edible truffle.</title>
        <authorList>
            <consortium name="DOE Joint Genome Institute"/>
            <person name="Murat C."/>
            <person name="Kuo A."/>
            <person name="Barry K.W."/>
            <person name="Clum A."/>
            <person name="Dockter R.B."/>
            <person name="Fauchery L."/>
            <person name="Iotti M."/>
            <person name="Kohler A."/>
            <person name="Labutti K."/>
            <person name="Lindquist E.A."/>
            <person name="Lipzen A."/>
            <person name="Ohm R.A."/>
            <person name="Wang M."/>
            <person name="Grigoriev I.V."/>
            <person name="Zambonelli A."/>
            <person name="Martin F.M."/>
        </authorList>
    </citation>
    <scope>NUCLEOTIDE SEQUENCE [LARGE SCALE GENOMIC DNA]</scope>
    <source>
        <strain evidence="1 2">Tbo3840</strain>
    </source>
</reference>
<proteinExistence type="predicted"/>
<dbReference type="EMBL" id="NESQ01000674">
    <property type="protein sequence ID" value="PUU72195.1"/>
    <property type="molecule type" value="Genomic_DNA"/>
</dbReference>
<protein>
    <submittedName>
        <fullName evidence="1">Uncharacterized protein</fullName>
    </submittedName>
</protein>